<dbReference type="Proteomes" id="UP000887566">
    <property type="component" value="Unplaced"/>
</dbReference>
<sequence length="733" mass="84440">MPYQYLDKPEKLDNTIDSLVLADFNDDLHGVNALQEPAAKYQDMLELCNFDESGALAKLGMSEPPLSGEQRLHELKQMLASKEIVTVRQMVKNYLEHDVRPFCLLIGKILDGWFRVINNDVLQHYPTLPSLAFESALRHNDTHIRIPLFALDIDTARLFETTAGGLSGGVSDVGGQRLAIVPEADDDDDNDDETNPEFRCGRYIAENWFGRDAARIRSLHAFDINSCYGSILGQKLPHGQYRVRRQENNAYQAEYYGAREHLSYIWLQFESMLLGHTLRSKWTSPGEQLMVVQDTESSKRVYYRLDGYYKLVTSPGAYEHYGYEYNECHSTRNQTEYNGLYLGNNSSHGLCDSCQIEWQQADKSLPKYLEKKRKETDSRLQNLVEAELYMKTVWSCTLIEILNGSDGDDDDSASYCNAFRHFAANFNGYNFDIARRHYHSKEDIIQDVMNEDIKTGWMLVDAHVPRRHRLDFFDLPPLYAKRVVTPDDVGPVTMEYLAQSNTKLSKDPLLVGTFSVDKYLMNYETVRQLVNEVDLCITKIYLFIEFESTAIFADYVEKIYKGRIEVDTDGMIIAFGTTNYRDSCKPNMRESYDVTIDSLLENEHTKNTTRSLGLFKEERLRRCVVLTTKGYATQPWIDKAPDTVRFRGISSKHYHNWRQLHYEIFEREFKSDNAPPSAMTAQITTSFGQYITLLAQRTGITKAVTKKRVLGLHGVYCVPFDLYNDDDFRAKLL</sequence>
<proteinExistence type="predicted"/>
<dbReference type="WBParaSite" id="PSAMB.scaffold8927size5589.g31966.t1">
    <property type="protein sequence ID" value="PSAMB.scaffold8927size5589.g31966.t1"/>
    <property type="gene ID" value="PSAMB.scaffold8927size5589.g31966"/>
</dbReference>
<keyword evidence="1" id="KW-1185">Reference proteome</keyword>
<evidence type="ECO:0000313" key="1">
    <source>
        <dbReference type="Proteomes" id="UP000887566"/>
    </source>
</evidence>
<evidence type="ECO:0000313" key="2">
    <source>
        <dbReference type="WBParaSite" id="PSAMB.scaffold8927size5589.g31966.t1"/>
    </source>
</evidence>
<reference evidence="2" key="1">
    <citation type="submission" date="2022-11" db="UniProtKB">
        <authorList>
            <consortium name="WormBaseParasite"/>
        </authorList>
    </citation>
    <scope>IDENTIFICATION</scope>
</reference>
<dbReference type="AlphaFoldDB" id="A0A914XIX0"/>
<accession>A0A914XIX0</accession>
<protein>
    <submittedName>
        <fullName evidence="2">DNA-directed DNA polymerase</fullName>
    </submittedName>
</protein>
<name>A0A914XIX0_9BILA</name>
<organism evidence="1 2">
    <name type="scientific">Plectus sambesii</name>
    <dbReference type="NCBI Taxonomy" id="2011161"/>
    <lineage>
        <taxon>Eukaryota</taxon>
        <taxon>Metazoa</taxon>
        <taxon>Ecdysozoa</taxon>
        <taxon>Nematoda</taxon>
        <taxon>Chromadorea</taxon>
        <taxon>Plectida</taxon>
        <taxon>Plectina</taxon>
        <taxon>Plectoidea</taxon>
        <taxon>Plectidae</taxon>
        <taxon>Plectus</taxon>
    </lineage>
</organism>